<dbReference type="PANTHER" id="PTHR34606">
    <property type="entry name" value="BON DOMAIN-CONTAINING PROTEIN"/>
    <property type="match status" value="1"/>
</dbReference>
<organism evidence="3">
    <name type="scientific">Singulisphaera sp. Ch08</name>
    <dbReference type="NCBI Taxonomy" id="3120278"/>
    <lineage>
        <taxon>Bacteria</taxon>
        <taxon>Pseudomonadati</taxon>
        <taxon>Planctomycetota</taxon>
        <taxon>Planctomycetia</taxon>
        <taxon>Isosphaerales</taxon>
        <taxon>Isosphaeraceae</taxon>
        <taxon>Singulisphaera</taxon>
    </lineage>
</organism>
<keyword evidence="1" id="KW-0732">Signal</keyword>
<dbReference type="AlphaFoldDB" id="A0AAU7CDF8"/>
<gene>
    <name evidence="3" type="ORF">V5E97_32820</name>
</gene>
<reference evidence="3" key="1">
    <citation type="submission" date="2024-05" db="EMBL/GenBank/DDBJ databases">
        <title>Planctomycetes of the genus Singulisphaera possess chitinolytic capabilities.</title>
        <authorList>
            <person name="Ivanova A."/>
        </authorList>
    </citation>
    <scope>NUCLEOTIDE SEQUENCE</scope>
    <source>
        <strain evidence="3">Ch08T</strain>
    </source>
</reference>
<sequence>MLVGLKRISKALGLVAGFAASTQGQAMAQSPNQTTANAVAGALRASQALSGYRIEIETRDGVVTLTGTVATPAQKAEAVARVQGVQGVAAVSDQLKLAGDSRVQPVQYQPQVAMGGRHNRFGNAAGVGGGEIIYDGGAGAGAVSAGPAYDGGPLPEGPAGAPGATQAAVPGQPNYAWPSYAPYPNYSAVGYPTVYPWQAWPNIGPPHPYPEVPLDWRAVTLRWDDGLWWLDFKKHYTRPFFTPYPFGLFAY</sequence>
<feature type="chain" id="PRO_5043952494" evidence="1">
    <location>
        <begin position="29"/>
        <end position="251"/>
    </location>
</feature>
<dbReference type="Pfam" id="PF04972">
    <property type="entry name" value="BON"/>
    <property type="match status" value="1"/>
</dbReference>
<evidence type="ECO:0000256" key="1">
    <source>
        <dbReference type="SAM" id="SignalP"/>
    </source>
</evidence>
<dbReference type="InterPro" id="IPR014004">
    <property type="entry name" value="Transpt-assoc_nodulatn_dom_bac"/>
</dbReference>
<dbReference type="PROSITE" id="PS50914">
    <property type="entry name" value="BON"/>
    <property type="match status" value="1"/>
</dbReference>
<name>A0AAU7CDF8_9BACT</name>
<evidence type="ECO:0000259" key="2">
    <source>
        <dbReference type="PROSITE" id="PS50914"/>
    </source>
</evidence>
<feature type="domain" description="BON" evidence="2">
    <location>
        <begin position="31"/>
        <end position="99"/>
    </location>
</feature>
<feature type="signal peptide" evidence="1">
    <location>
        <begin position="1"/>
        <end position="28"/>
    </location>
</feature>
<dbReference type="InterPro" id="IPR051686">
    <property type="entry name" value="Lipoprotein_DolP"/>
</dbReference>
<dbReference type="Gene3D" id="3.30.1340.30">
    <property type="match status" value="1"/>
</dbReference>
<dbReference type="SMART" id="SM00749">
    <property type="entry name" value="BON"/>
    <property type="match status" value="1"/>
</dbReference>
<dbReference type="InterPro" id="IPR007055">
    <property type="entry name" value="BON_dom"/>
</dbReference>
<proteinExistence type="predicted"/>
<evidence type="ECO:0000313" key="3">
    <source>
        <dbReference type="EMBL" id="XBH03054.1"/>
    </source>
</evidence>
<protein>
    <submittedName>
        <fullName evidence="3">BON domain-containing protein</fullName>
    </submittedName>
</protein>
<dbReference type="PANTHER" id="PTHR34606:SF15">
    <property type="entry name" value="BON DOMAIN-CONTAINING PROTEIN"/>
    <property type="match status" value="1"/>
</dbReference>
<dbReference type="RefSeq" id="WP_406695794.1">
    <property type="nucleotide sequence ID" value="NZ_CP155447.1"/>
</dbReference>
<accession>A0AAU7CDF8</accession>
<dbReference type="EMBL" id="CP155447">
    <property type="protein sequence ID" value="XBH03054.1"/>
    <property type="molecule type" value="Genomic_DNA"/>
</dbReference>